<dbReference type="PANTHER" id="PTHR33164">
    <property type="entry name" value="TRANSCRIPTIONAL REGULATOR, MARR FAMILY"/>
    <property type="match status" value="1"/>
</dbReference>
<feature type="domain" description="HTH marR-type" evidence="4">
    <location>
        <begin position="7"/>
        <end position="138"/>
    </location>
</feature>
<dbReference type="RefSeq" id="WP_086957939.1">
    <property type="nucleotide sequence ID" value="NZ_AP018045.1"/>
</dbReference>
<dbReference type="Gene3D" id="1.10.10.10">
    <property type="entry name" value="Winged helix-like DNA-binding domain superfamily/Winged helix DNA-binding domain"/>
    <property type="match status" value="1"/>
</dbReference>
<keyword evidence="1" id="KW-0805">Transcription regulation</keyword>
<evidence type="ECO:0000259" key="4">
    <source>
        <dbReference type="PROSITE" id="PS50995"/>
    </source>
</evidence>
<evidence type="ECO:0000256" key="3">
    <source>
        <dbReference type="ARBA" id="ARBA00023163"/>
    </source>
</evidence>
<dbReference type="SMART" id="SM00347">
    <property type="entry name" value="HTH_MARR"/>
    <property type="match status" value="1"/>
</dbReference>
<dbReference type="GO" id="GO:0003700">
    <property type="term" value="F:DNA-binding transcription factor activity"/>
    <property type="evidence" value="ECO:0007669"/>
    <property type="project" value="InterPro"/>
</dbReference>
<dbReference type="PANTHER" id="PTHR33164:SF43">
    <property type="entry name" value="HTH-TYPE TRANSCRIPTIONAL REPRESSOR YETL"/>
    <property type="match status" value="1"/>
</dbReference>
<evidence type="ECO:0000313" key="6">
    <source>
        <dbReference type="EMBL" id="QOD55506.1"/>
    </source>
</evidence>
<dbReference type="PROSITE" id="PS01117">
    <property type="entry name" value="HTH_MARR_1"/>
    <property type="match status" value="1"/>
</dbReference>
<dbReference type="InterPro" id="IPR023187">
    <property type="entry name" value="Tscrpt_reg_MarR-type_CS"/>
</dbReference>
<dbReference type="EMBL" id="AP018045">
    <property type="protein sequence ID" value="BAX52707.1"/>
    <property type="molecule type" value="Genomic_DNA"/>
</dbReference>
<dbReference type="InterPro" id="IPR000835">
    <property type="entry name" value="HTH_MarR-typ"/>
</dbReference>
<reference evidence="6 8" key="3">
    <citation type="submission" date="2020-09" db="EMBL/GenBank/DDBJ databases">
        <title>Complete, closed and curated genome sequences of Photobacterium damselae subsp. piscicida isolates from Australia indicate localised evolution and additional plasmid-borne pathogenicity mechanisms.</title>
        <authorList>
            <person name="Baseggio L."/>
            <person name="Silayeva O."/>
            <person name="Buller N."/>
            <person name="Landos M."/>
            <person name="Engelstaedter J."/>
            <person name="Barnes A.C."/>
        </authorList>
    </citation>
    <scope>NUCLEOTIDE SEQUENCE [LARGE SCALE GENOMIC DNA]</scope>
    <source>
        <strain evidence="6 8">AS-16-0540-1</strain>
    </source>
</reference>
<dbReference type="PRINTS" id="PR00598">
    <property type="entry name" value="HTHMARR"/>
</dbReference>
<evidence type="ECO:0000256" key="2">
    <source>
        <dbReference type="ARBA" id="ARBA00023125"/>
    </source>
</evidence>
<sequence>MERTDFTDSLFALVHTIKRHVYEQVEALELEVAPMHVRVLKIINKKSPHCTANDIALMLTRDKAQITRLVNTLIAQSLVEKRSNSQDRRSQFLVLTQEGEDLIKKIRVVDESIKKKMMDGLTEKELQEITVISQKMVNNLKTK</sequence>
<protein>
    <submittedName>
        <fullName evidence="6">MarR family transcriptional regulator</fullName>
    </submittedName>
    <submittedName>
        <fullName evidence="5">Multidrug resistance operon repressor</fullName>
    </submittedName>
</protein>
<organism evidence="5 7">
    <name type="scientific">Photobacterium damsela subsp. piscicida</name>
    <name type="common">Pasteurella piscicida</name>
    <dbReference type="NCBI Taxonomy" id="38294"/>
    <lineage>
        <taxon>Bacteria</taxon>
        <taxon>Pseudomonadati</taxon>
        <taxon>Pseudomonadota</taxon>
        <taxon>Gammaproteobacteria</taxon>
        <taxon>Vibrionales</taxon>
        <taxon>Vibrionaceae</taxon>
        <taxon>Photobacterium</taxon>
    </lineage>
</organism>
<evidence type="ECO:0000313" key="5">
    <source>
        <dbReference type="EMBL" id="BAX52707.1"/>
    </source>
</evidence>
<dbReference type="GO" id="GO:0006950">
    <property type="term" value="P:response to stress"/>
    <property type="evidence" value="ECO:0007669"/>
    <property type="project" value="TreeGrafter"/>
</dbReference>
<reference evidence="5" key="1">
    <citation type="journal article" date="2017" name="Genome Announc.">
        <title>Whole-Genome Sequence of Photobacterium damselae subsp. piscicida Strain 91-197, Isolated from Hybrid Striped Bass (Morone sp.) in the United States.</title>
        <authorList>
            <person name="Teru Y."/>
            <person name="Hikima J."/>
            <person name="Kono T."/>
            <person name="Sakai M."/>
            <person name="Takano T."/>
            <person name="Hawke J.P."/>
            <person name="Takeyama H."/>
            <person name="Aoki T."/>
        </authorList>
    </citation>
    <scope>NUCLEOTIDE SEQUENCE</scope>
    <source>
        <strain evidence="5">91-197</strain>
    </source>
</reference>
<reference evidence="7" key="2">
    <citation type="submission" date="2017-05" db="EMBL/GenBank/DDBJ databases">
        <title>Whole genome sequence of fish pathogenic bacteria, Photobacterium damselae subsp. piscicida, strain 91-197, isolated from hybrid striped bass (Morone sp.) in USA.</title>
        <authorList>
            <person name="Teru Y."/>
            <person name="Hikima J."/>
            <person name="Kono T."/>
            <person name="Sakai M."/>
            <person name="Takano T."/>
            <person name="Hawke J.P."/>
            <person name="Takeyama H."/>
            <person name="Aoki T."/>
        </authorList>
    </citation>
    <scope>NUCLEOTIDE SEQUENCE [LARGE SCALE GENOMIC DNA]</scope>
    <source>
        <strain evidence="7">91-197</strain>
    </source>
</reference>
<evidence type="ECO:0000256" key="1">
    <source>
        <dbReference type="ARBA" id="ARBA00023015"/>
    </source>
</evidence>
<name>A0A1V1VAV1_PHODP</name>
<dbReference type="InterPro" id="IPR036390">
    <property type="entry name" value="WH_DNA-bd_sf"/>
</dbReference>
<dbReference type="InterPro" id="IPR036388">
    <property type="entry name" value="WH-like_DNA-bd_sf"/>
</dbReference>
<dbReference type="SUPFAM" id="SSF46785">
    <property type="entry name" value="Winged helix' DNA-binding domain"/>
    <property type="match status" value="1"/>
</dbReference>
<keyword evidence="3" id="KW-0804">Transcription</keyword>
<dbReference type="Proteomes" id="UP000516656">
    <property type="component" value="Chromosome 1"/>
</dbReference>
<dbReference type="Proteomes" id="UP000218676">
    <property type="component" value="Chromosome 1"/>
</dbReference>
<accession>A0A1V1VAV1</accession>
<evidence type="ECO:0000313" key="7">
    <source>
        <dbReference type="Proteomes" id="UP000218676"/>
    </source>
</evidence>
<proteinExistence type="predicted"/>
<dbReference type="AlphaFoldDB" id="A0A1V1VAV1"/>
<dbReference type="PROSITE" id="PS50995">
    <property type="entry name" value="HTH_MARR_2"/>
    <property type="match status" value="1"/>
</dbReference>
<gene>
    <name evidence="6" type="ORF">IC627_09055</name>
    <name evidence="5" type="ORF">PDPUS_1_01333</name>
</gene>
<evidence type="ECO:0000313" key="8">
    <source>
        <dbReference type="Proteomes" id="UP000516656"/>
    </source>
</evidence>
<dbReference type="Pfam" id="PF12802">
    <property type="entry name" value="MarR_2"/>
    <property type="match status" value="1"/>
</dbReference>
<keyword evidence="2" id="KW-0238">DNA-binding</keyword>
<dbReference type="InterPro" id="IPR039422">
    <property type="entry name" value="MarR/SlyA-like"/>
</dbReference>
<dbReference type="EMBL" id="CP061854">
    <property type="protein sequence ID" value="QOD55506.1"/>
    <property type="molecule type" value="Genomic_DNA"/>
</dbReference>
<dbReference type="GO" id="GO:0003677">
    <property type="term" value="F:DNA binding"/>
    <property type="evidence" value="ECO:0007669"/>
    <property type="project" value="UniProtKB-KW"/>
</dbReference>